<keyword evidence="2" id="KW-1185">Reference proteome</keyword>
<organism evidence="1 2">
    <name type="scientific">Panicum virgatum</name>
    <name type="common">Blackwell switchgrass</name>
    <dbReference type="NCBI Taxonomy" id="38727"/>
    <lineage>
        <taxon>Eukaryota</taxon>
        <taxon>Viridiplantae</taxon>
        <taxon>Streptophyta</taxon>
        <taxon>Embryophyta</taxon>
        <taxon>Tracheophyta</taxon>
        <taxon>Spermatophyta</taxon>
        <taxon>Magnoliopsida</taxon>
        <taxon>Liliopsida</taxon>
        <taxon>Poales</taxon>
        <taxon>Poaceae</taxon>
        <taxon>PACMAD clade</taxon>
        <taxon>Panicoideae</taxon>
        <taxon>Panicodae</taxon>
        <taxon>Paniceae</taxon>
        <taxon>Panicinae</taxon>
        <taxon>Panicum</taxon>
        <taxon>Panicum sect. Hiantes</taxon>
    </lineage>
</organism>
<dbReference type="EMBL" id="CM029037">
    <property type="protein sequence ID" value="KAG2658210.1"/>
    <property type="molecule type" value="Genomic_DNA"/>
</dbReference>
<name>A0A8T0XDU1_PANVG</name>
<reference evidence="1" key="1">
    <citation type="submission" date="2020-05" db="EMBL/GenBank/DDBJ databases">
        <title>WGS assembly of Panicum virgatum.</title>
        <authorList>
            <person name="Lovell J.T."/>
            <person name="Jenkins J."/>
            <person name="Shu S."/>
            <person name="Juenger T.E."/>
            <person name="Schmutz J."/>
        </authorList>
    </citation>
    <scope>NUCLEOTIDE SEQUENCE</scope>
    <source>
        <strain evidence="1">AP13</strain>
    </source>
</reference>
<dbReference type="AlphaFoldDB" id="A0A8T0XDU1"/>
<gene>
    <name evidence="1" type="ORF">PVAP13_1KG159700</name>
</gene>
<accession>A0A8T0XDU1</accession>
<sequence length="38" mass="4162">MEQPLGFPISKSVPFHLLLLLLRGLQVQPRPSSSSANC</sequence>
<dbReference type="Proteomes" id="UP000823388">
    <property type="component" value="Chromosome 1K"/>
</dbReference>
<evidence type="ECO:0000313" key="1">
    <source>
        <dbReference type="EMBL" id="KAG2658210.1"/>
    </source>
</evidence>
<evidence type="ECO:0000313" key="2">
    <source>
        <dbReference type="Proteomes" id="UP000823388"/>
    </source>
</evidence>
<protein>
    <submittedName>
        <fullName evidence="1">Uncharacterized protein</fullName>
    </submittedName>
</protein>
<proteinExistence type="predicted"/>
<comment type="caution">
    <text evidence="1">The sequence shown here is derived from an EMBL/GenBank/DDBJ whole genome shotgun (WGS) entry which is preliminary data.</text>
</comment>